<evidence type="ECO:0000256" key="3">
    <source>
        <dbReference type="ARBA" id="ARBA00023163"/>
    </source>
</evidence>
<dbReference type="InterPro" id="IPR036271">
    <property type="entry name" value="Tet_transcr_reg_TetR-rel_C_sf"/>
</dbReference>
<evidence type="ECO:0000256" key="4">
    <source>
        <dbReference type="PROSITE-ProRule" id="PRU00335"/>
    </source>
</evidence>
<evidence type="ECO:0000256" key="2">
    <source>
        <dbReference type="ARBA" id="ARBA00023125"/>
    </source>
</evidence>
<dbReference type="SUPFAM" id="SSF48498">
    <property type="entry name" value="Tetracyclin repressor-like, C-terminal domain"/>
    <property type="match status" value="1"/>
</dbReference>
<dbReference type="InterPro" id="IPR009057">
    <property type="entry name" value="Homeodomain-like_sf"/>
</dbReference>
<evidence type="ECO:0000256" key="1">
    <source>
        <dbReference type="ARBA" id="ARBA00023015"/>
    </source>
</evidence>
<keyword evidence="3" id="KW-0804">Transcription</keyword>
<dbReference type="InterPro" id="IPR001647">
    <property type="entry name" value="HTH_TetR"/>
</dbReference>
<dbReference type="InterPro" id="IPR050109">
    <property type="entry name" value="HTH-type_TetR-like_transc_reg"/>
</dbReference>
<dbReference type="PANTHER" id="PTHR30055">
    <property type="entry name" value="HTH-TYPE TRANSCRIPTIONAL REGULATOR RUTR"/>
    <property type="match status" value="1"/>
</dbReference>
<dbReference type="Proteomes" id="UP000680865">
    <property type="component" value="Unassembled WGS sequence"/>
</dbReference>
<protein>
    <submittedName>
        <fullName evidence="6">TetR family transcriptional regulator</fullName>
    </submittedName>
</protein>
<evidence type="ECO:0000313" key="6">
    <source>
        <dbReference type="EMBL" id="GIM70583.1"/>
    </source>
</evidence>
<evidence type="ECO:0000259" key="5">
    <source>
        <dbReference type="PROSITE" id="PS50977"/>
    </source>
</evidence>
<dbReference type="PRINTS" id="PR00455">
    <property type="entry name" value="HTHTETR"/>
</dbReference>
<dbReference type="SUPFAM" id="SSF46689">
    <property type="entry name" value="Homeodomain-like"/>
    <property type="match status" value="1"/>
</dbReference>
<keyword evidence="1" id="KW-0805">Transcription regulation</keyword>
<sequence length="225" mass="23636">MKEQPTRDHVRARLVDVAATLLATQGPDAVTTRSVALAAGVQAPSIYRLFGDKDGLLDAVAEHGFASYLAQKPPIDTGGDPVDELRAGWDLHIGFGLANPALFRLMHTSTPTPAGRATAEAGGDILRRRVQRVARAGRLRVPEARAVALIRAAGTGVVLTMLDDPDPALADLAWDAVCAGILTDTPATASGPAAAAVTLRAALPDLPDFTPAETTLLREWLDRLT</sequence>
<feature type="domain" description="HTH tetR-type" evidence="5">
    <location>
        <begin position="8"/>
        <end position="68"/>
    </location>
</feature>
<dbReference type="PROSITE" id="PS50977">
    <property type="entry name" value="HTH_TETR_2"/>
    <property type="match status" value="1"/>
</dbReference>
<comment type="caution">
    <text evidence="6">The sequence shown here is derived from an EMBL/GenBank/DDBJ whole genome shotgun (WGS) entry which is preliminary data.</text>
</comment>
<dbReference type="EMBL" id="BOQP01000008">
    <property type="protein sequence ID" value="GIM70583.1"/>
    <property type="molecule type" value="Genomic_DNA"/>
</dbReference>
<evidence type="ECO:0000313" key="7">
    <source>
        <dbReference type="Proteomes" id="UP000680865"/>
    </source>
</evidence>
<dbReference type="RefSeq" id="WP_244875869.1">
    <property type="nucleotide sequence ID" value="NZ_BAAATW010000003.1"/>
</dbReference>
<dbReference type="GO" id="GO:0003700">
    <property type="term" value="F:DNA-binding transcription factor activity"/>
    <property type="evidence" value="ECO:0007669"/>
    <property type="project" value="TreeGrafter"/>
</dbReference>
<dbReference type="Gene3D" id="1.10.357.10">
    <property type="entry name" value="Tetracycline Repressor, domain 2"/>
    <property type="match status" value="1"/>
</dbReference>
<organism evidence="6 7">
    <name type="scientific">Winogradskya consettensis</name>
    <dbReference type="NCBI Taxonomy" id="113560"/>
    <lineage>
        <taxon>Bacteria</taxon>
        <taxon>Bacillati</taxon>
        <taxon>Actinomycetota</taxon>
        <taxon>Actinomycetes</taxon>
        <taxon>Micromonosporales</taxon>
        <taxon>Micromonosporaceae</taxon>
        <taxon>Winogradskya</taxon>
    </lineage>
</organism>
<gene>
    <name evidence="6" type="ORF">Aco04nite_21070</name>
</gene>
<accession>A0A919SGH2</accession>
<proteinExistence type="predicted"/>
<dbReference type="Pfam" id="PF00440">
    <property type="entry name" value="TetR_N"/>
    <property type="match status" value="1"/>
</dbReference>
<feature type="DNA-binding region" description="H-T-H motif" evidence="4">
    <location>
        <begin position="31"/>
        <end position="50"/>
    </location>
</feature>
<name>A0A919SGH2_9ACTN</name>
<dbReference type="GO" id="GO:0000976">
    <property type="term" value="F:transcription cis-regulatory region binding"/>
    <property type="evidence" value="ECO:0007669"/>
    <property type="project" value="TreeGrafter"/>
</dbReference>
<dbReference type="AlphaFoldDB" id="A0A919SGH2"/>
<dbReference type="PANTHER" id="PTHR30055:SF234">
    <property type="entry name" value="HTH-TYPE TRANSCRIPTIONAL REGULATOR BETI"/>
    <property type="match status" value="1"/>
</dbReference>
<reference evidence="6" key="1">
    <citation type="submission" date="2021-03" db="EMBL/GenBank/DDBJ databases">
        <title>Whole genome shotgun sequence of Actinoplanes consettensis NBRC 14913.</title>
        <authorList>
            <person name="Komaki H."/>
            <person name="Tamura T."/>
        </authorList>
    </citation>
    <scope>NUCLEOTIDE SEQUENCE</scope>
    <source>
        <strain evidence="6">NBRC 14913</strain>
    </source>
</reference>
<keyword evidence="2 4" id="KW-0238">DNA-binding</keyword>
<keyword evidence="7" id="KW-1185">Reference proteome</keyword>